<dbReference type="GO" id="GO:0005524">
    <property type="term" value="F:ATP binding"/>
    <property type="evidence" value="ECO:0007669"/>
    <property type="project" value="UniProtKB-KW"/>
</dbReference>
<evidence type="ECO:0000256" key="2">
    <source>
        <dbReference type="ARBA" id="ARBA00022840"/>
    </source>
</evidence>
<dbReference type="Pfam" id="PF23562">
    <property type="entry name" value="AMP-binding_C_3"/>
    <property type="match status" value="1"/>
</dbReference>
<protein>
    <submittedName>
        <fullName evidence="5">AMP-binding protein</fullName>
    </submittedName>
</protein>
<sequence length="559" mass="62568">MPLDMTANANTTEVIKSPLSMLYQWEQTRGDEIFLSQPVDGVYHDYTWKQVANLARRVARRLEEMALPEGSRIGIFSKNCAEWFITDLAIMMAGHISVPIFSTAGPDTIEYVLKHADVKLLFVGKLDNTAEQVASIPSQYHTVAFPYPGIKTTQQWDGFVACDPIDASPVQDMNSTMTIIYTSGSTGQPKGVVHSYYSICWAAQKSLDQLKVDENDRLLSYLPLAHITERVLVELASYYSGGKIYFVESLNTFQRDVVHCQPTLFLSVPRLWTKFQMGVLAKMPQNKLDLLLKIPIVNSLVAKKIRKGLGIDEARLWASGSAPLAPAVIEWFAKIGVNISEGWGMTENSAYGTSSVPFRHDKIGCIGKPYEGVDIRISEEGEIQVKAPCNMHEYYLEPEKTKEVFTEDGYLRTGDKGVIDNDGYVKITGRLKDIFKTAKGKYVAPAPIEGKFMENPIVEQVCVTGNNLPQPVALLVLSEEAQKKDKAAIEASLKKTFEAINAKLESHQVMDRVVIMKNEWSIENDLLTPTLKVKRHILESRFDDVIQGDYSEKLVWVDA</sequence>
<dbReference type="InterPro" id="IPR045851">
    <property type="entry name" value="AMP-bd_C_sf"/>
</dbReference>
<dbReference type="AlphaFoldDB" id="A0A7X5LKG8"/>
<keyword evidence="6" id="KW-1185">Reference proteome</keyword>
<evidence type="ECO:0000313" key="6">
    <source>
        <dbReference type="Proteomes" id="UP000470213"/>
    </source>
</evidence>
<dbReference type="InterPro" id="IPR020845">
    <property type="entry name" value="AMP-binding_CS"/>
</dbReference>
<reference evidence="5 6" key="1">
    <citation type="submission" date="2020-01" db="EMBL/GenBank/DDBJ databases">
        <authorList>
            <person name="Chen J."/>
            <person name="Zhu S."/>
            <person name="Yang J."/>
        </authorList>
    </citation>
    <scope>NUCLEOTIDE SEQUENCE [LARGE SCALE GENOMIC DNA]</scope>
    <source>
        <strain evidence="5 6">345S023</strain>
    </source>
</reference>
<accession>A0A7X5LKG8</accession>
<dbReference type="PROSITE" id="PS00455">
    <property type="entry name" value="AMP_BINDING"/>
    <property type="match status" value="1"/>
</dbReference>
<evidence type="ECO:0000256" key="3">
    <source>
        <dbReference type="ARBA" id="ARBA00024484"/>
    </source>
</evidence>
<feature type="domain" description="AMP-dependent synthetase/ligase" evidence="4">
    <location>
        <begin position="27"/>
        <end position="395"/>
    </location>
</feature>
<dbReference type="PANTHER" id="PTHR43272">
    <property type="entry name" value="LONG-CHAIN-FATTY-ACID--COA LIGASE"/>
    <property type="match status" value="1"/>
</dbReference>
<evidence type="ECO:0000259" key="4">
    <source>
        <dbReference type="Pfam" id="PF00501"/>
    </source>
</evidence>
<dbReference type="InterPro" id="IPR000873">
    <property type="entry name" value="AMP-dep_synth/lig_dom"/>
</dbReference>
<comment type="catalytic activity">
    <reaction evidence="3">
        <text>a long-chain fatty acid + ATP + CoA = a long-chain fatty acyl-CoA + AMP + diphosphate</text>
        <dbReference type="Rhea" id="RHEA:15421"/>
        <dbReference type="ChEBI" id="CHEBI:30616"/>
        <dbReference type="ChEBI" id="CHEBI:33019"/>
        <dbReference type="ChEBI" id="CHEBI:57287"/>
        <dbReference type="ChEBI" id="CHEBI:57560"/>
        <dbReference type="ChEBI" id="CHEBI:83139"/>
        <dbReference type="ChEBI" id="CHEBI:456215"/>
        <dbReference type="EC" id="6.2.1.3"/>
    </reaction>
    <physiologicalReaction direction="left-to-right" evidence="3">
        <dbReference type="Rhea" id="RHEA:15422"/>
    </physiologicalReaction>
</comment>
<dbReference type="Pfam" id="PF00501">
    <property type="entry name" value="AMP-binding"/>
    <property type="match status" value="1"/>
</dbReference>
<dbReference type="GO" id="GO:0004467">
    <property type="term" value="F:long-chain fatty acid-CoA ligase activity"/>
    <property type="evidence" value="ECO:0007669"/>
    <property type="project" value="UniProtKB-EC"/>
</dbReference>
<dbReference type="PANTHER" id="PTHR43272:SF33">
    <property type="entry name" value="AMP-BINDING DOMAIN-CONTAINING PROTEIN-RELATED"/>
    <property type="match status" value="1"/>
</dbReference>
<dbReference type="SUPFAM" id="SSF56801">
    <property type="entry name" value="Acetyl-CoA synthetase-like"/>
    <property type="match status" value="1"/>
</dbReference>
<name>A0A7X5LKG8_9ALTE</name>
<dbReference type="EMBL" id="JAAAWN010000005">
    <property type="protein sequence ID" value="NDV90649.1"/>
    <property type="molecule type" value="Genomic_DNA"/>
</dbReference>
<dbReference type="RefSeq" id="WP_163084234.1">
    <property type="nucleotide sequence ID" value="NZ_JAAAWN010000005.1"/>
</dbReference>
<gene>
    <name evidence="5" type="ORF">GTH32_05485</name>
</gene>
<comment type="caution">
    <text evidence="5">The sequence shown here is derived from an EMBL/GenBank/DDBJ whole genome shotgun (WGS) entry which is preliminary data.</text>
</comment>
<dbReference type="Gene3D" id="3.40.50.12780">
    <property type="entry name" value="N-terminal domain of ligase-like"/>
    <property type="match status" value="1"/>
</dbReference>
<dbReference type="GO" id="GO:0016020">
    <property type="term" value="C:membrane"/>
    <property type="evidence" value="ECO:0007669"/>
    <property type="project" value="TreeGrafter"/>
</dbReference>
<evidence type="ECO:0000256" key="1">
    <source>
        <dbReference type="ARBA" id="ARBA00022741"/>
    </source>
</evidence>
<keyword evidence="1" id="KW-0547">Nucleotide-binding</keyword>
<organism evidence="5 6">
    <name type="scientific">Alteromonas profundi</name>
    <dbReference type="NCBI Taxonomy" id="2696062"/>
    <lineage>
        <taxon>Bacteria</taxon>
        <taxon>Pseudomonadati</taxon>
        <taxon>Pseudomonadota</taxon>
        <taxon>Gammaproteobacteria</taxon>
        <taxon>Alteromonadales</taxon>
        <taxon>Alteromonadaceae</taxon>
        <taxon>Alteromonas/Salinimonas group</taxon>
        <taxon>Alteromonas</taxon>
    </lineage>
</organism>
<dbReference type="Gene3D" id="3.30.300.30">
    <property type="match status" value="1"/>
</dbReference>
<dbReference type="InterPro" id="IPR042099">
    <property type="entry name" value="ANL_N_sf"/>
</dbReference>
<evidence type="ECO:0000313" key="5">
    <source>
        <dbReference type="EMBL" id="NDV90649.1"/>
    </source>
</evidence>
<keyword evidence="2" id="KW-0067">ATP-binding</keyword>
<dbReference type="Proteomes" id="UP000470213">
    <property type="component" value="Unassembled WGS sequence"/>
</dbReference>
<proteinExistence type="predicted"/>